<evidence type="ECO:0000256" key="2">
    <source>
        <dbReference type="ARBA" id="ARBA00010183"/>
    </source>
</evidence>
<comment type="subcellular location">
    <subcellularLocation>
        <location evidence="12">Cytoplasm</location>
    </subcellularLocation>
</comment>
<evidence type="ECO:0000259" key="14">
    <source>
        <dbReference type="PROSITE" id="PS50142"/>
    </source>
</evidence>
<dbReference type="Pfam" id="PF00035">
    <property type="entry name" value="dsrm"/>
    <property type="match status" value="1"/>
</dbReference>
<evidence type="ECO:0000256" key="5">
    <source>
        <dbReference type="ARBA" id="ARBA00022722"/>
    </source>
</evidence>
<dbReference type="HAMAP" id="MF_00104">
    <property type="entry name" value="RNase_III"/>
    <property type="match status" value="1"/>
</dbReference>
<evidence type="ECO:0000256" key="10">
    <source>
        <dbReference type="ARBA" id="ARBA00022884"/>
    </source>
</evidence>
<keyword evidence="3 12" id="KW-0698">rRNA processing</keyword>
<evidence type="ECO:0000259" key="13">
    <source>
        <dbReference type="PROSITE" id="PS50137"/>
    </source>
</evidence>
<evidence type="ECO:0000256" key="8">
    <source>
        <dbReference type="ARBA" id="ARBA00022801"/>
    </source>
</evidence>
<keyword evidence="10 12" id="KW-0694">RNA-binding</keyword>
<evidence type="ECO:0000256" key="12">
    <source>
        <dbReference type="HAMAP-Rule" id="MF_00104"/>
    </source>
</evidence>
<reference evidence="15" key="2">
    <citation type="submission" date="2021-04" db="EMBL/GenBank/DDBJ databases">
        <authorList>
            <person name="Gilroy R."/>
        </authorList>
    </citation>
    <scope>NUCLEOTIDE SEQUENCE</scope>
    <source>
        <strain evidence="15">12435</strain>
    </source>
</reference>
<dbReference type="FunFam" id="1.10.1520.10:FF:000001">
    <property type="entry name" value="Ribonuclease 3"/>
    <property type="match status" value="1"/>
</dbReference>
<dbReference type="PANTHER" id="PTHR14950:SF37">
    <property type="entry name" value="ENDORIBONUCLEASE DICER"/>
    <property type="match status" value="1"/>
</dbReference>
<dbReference type="GO" id="GO:0019843">
    <property type="term" value="F:rRNA binding"/>
    <property type="evidence" value="ECO:0007669"/>
    <property type="project" value="UniProtKB-KW"/>
</dbReference>
<gene>
    <name evidence="12 15" type="primary">rnc</name>
    <name evidence="15" type="ORF">H9892_06925</name>
</gene>
<reference evidence="15" key="1">
    <citation type="journal article" date="2021" name="PeerJ">
        <title>Extensive microbial diversity within the chicken gut microbiome revealed by metagenomics and culture.</title>
        <authorList>
            <person name="Gilroy R."/>
            <person name="Ravi A."/>
            <person name="Getino M."/>
            <person name="Pursley I."/>
            <person name="Horton D.L."/>
            <person name="Alikhan N.F."/>
            <person name="Baker D."/>
            <person name="Gharbi K."/>
            <person name="Hall N."/>
            <person name="Watson M."/>
            <person name="Adriaenssens E.M."/>
            <person name="Foster-Nyarko E."/>
            <person name="Jarju S."/>
            <person name="Secka A."/>
            <person name="Antonio M."/>
            <person name="Oren A."/>
            <person name="Chaudhuri R.R."/>
            <person name="La Ragione R."/>
            <person name="Hildebrand F."/>
            <person name="Pallen M.J."/>
        </authorList>
    </citation>
    <scope>NUCLEOTIDE SEQUENCE</scope>
    <source>
        <strain evidence="15">12435</strain>
    </source>
</reference>
<dbReference type="AlphaFoldDB" id="A0A9D1Q1K5"/>
<dbReference type="InterPro" id="IPR011907">
    <property type="entry name" value="RNase_III"/>
</dbReference>
<feature type="domain" description="DRBM" evidence="13">
    <location>
        <begin position="155"/>
        <end position="222"/>
    </location>
</feature>
<keyword evidence="8 12" id="KW-0378">Hydrolase</keyword>
<feature type="domain" description="RNase III" evidence="14">
    <location>
        <begin position="6"/>
        <end position="129"/>
    </location>
</feature>
<dbReference type="PROSITE" id="PS00517">
    <property type="entry name" value="RNASE_3_1"/>
    <property type="match status" value="1"/>
</dbReference>
<dbReference type="GO" id="GO:0046872">
    <property type="term" value="F:metal ion binding"/>
    <property type="evidence" value="ECO:0007669"/>
    <property type="project" value="UniProtKB-KW"/>
</dbReference>
<comment type="subunit">
    <text evidence="12">Homodimer.</text>
</comment>
<feature type="active site" evidence="12">
    <location>
        <position position="49"/>
    </location>
</feature>
<dbReference type="SMART" id="SM00535">
    <property type="entry name" value="RIBOc"/>
    <property type="match status" value="1"/>
</dbReference>
<evidence type="ECO:0000256" key="1">
    <source>
        <dbReference type="ARBA" id="ARBA00000109"/>
    </source>
</evidence>
<dbReference type="PROSITE" id="PS50137">
    <property type="entry name" value="DS_RBD"/>
    <property type="match status" value="1"/>
</dbReference>
<feature type="binding site" evidence="12">
    <location>
        <position position="115"/>
    </location>
    <ligand>
        <name>Mg(2+)</name>
        <dbReference type="ChEBI" id="CHEBI:18420"/>
    </ligand>
</feature>
<dbReference type="InterPro" id="IPR000999">
    <property type="entry name" value="RNase_III_dom"/>
</dbReference>
<dbReference type="Pfam" id="PF14622">
    <property type="entry name" value="Ribonucleas_3_3"/>
    <property type="match status" value="1"/>
</dbReference>
<accession>A0A9D1Q1K5</accession>
<dbReference type="PANTHER" id="PTHR14950">
    <property type="entry name" value="DICER-RELATED"/>
    <property type="match status" value="1"/>
</dbReference>
<name>A0A9D1Q1K5_9FIRM</name>
<evidence type="ECO:0000256" key="9">
    <source>
        <dbReference type="ARBA" id="ARBA00022842"/>
    </source>
</evidence>
<keyword evidence="12" id="KW-0819">tRNA processing</keyword>
<evidence type="ECO:0000313" key="15">
    <source>
        <dbReference type="EMBL" id="HIW03056.1"/>
    </source>
</evidence>
<proteinExistence type="inferred from homology"/>
<dbReference type="GO" id="GO:0005737">
    <property type="term" value="C:cytoplasm"/>
    <property type="evidence" value="ECO:0007669"/>
    <property type="project" value="UniProtKB-SubCell"/>
</dbReference>
<dbReference type="SMART" id="SM00358">
    <property type="entry name" value="DSRM"/>
    <property type="match status" value="1"/>
</dbReference>
<evidence type="ECO:0000256" key="11">
    <source>
        <dbReference type="ARBA" id="ARBA00049596"/>
    </source>
</evidence>
<keyword evidence="12" id="KW-0699">rRNA-binding</keyword>
<comment type="similarity">
    <text evidence="2">Belongs to the ribonuclease III family.</text>
</comment>
<dbReference type="SUPFAM" id="SSF69065">
    <property type="entry name" value="RNase III domain-like"/>
    <property type="match status" value="1"/>
</dbReference>
<dbReference type="Proteomes" id="UP000823990">
    <property type="component" value="Unassembled WGS sequence"/>
</dbReference>
<dbReference type="Gene3D" id="3.30.160.20">
    <property type="match status" value="1"/>
</dbReference>
<dbReference type="SUPFAM" id="SSF54768">
    <property type="entry name" value="dsRNA-binding domain-like"/>
    <property type="match status" value="1"/>
</dbReference>
<dbReference type="GO" id="GO:0006397">
    <property type="term" value="P:mRNA processing"/>
    <property type="evidence" value="ECO:0007669"/>
    <property type="project" value="UniProtKB-UniRule"/>
</dbReference>
<dbReference type="CDD" id="cd10845">
    <property type="entry name" value="DSRM_RNAse_III_family"/>
    <property type="match status" value="1"/>
</dbReference>
<evidence type="ECO:0000256" key="6">
    <source>
        <dbReference type="ARBA" id="ARBA00022723"/>
    </source>
</evidence>
<feature type="binding site" evidence="12">
    <location>
        <position position="118"/>
    </location>
    <ligand>
        <name>Mg(2+)</name>
        <dbReference type="ChEBI" id="CHEBI:18420"/>
    </ligand>
</feature>
<dbReference type="GO" id="GO:0004525">
    <property type="term" value="F:ribonuclease III activity"/>
    <property type="evidence" value="ECO:0007669"/>
    <property type="project" value="UniProtKB-UniRule"/>
</dbReference>
<sequence length="225" mass="24995">MTEKDISKIENIIGCAFKDKTLLERAFVHSSYANEHDVCSYERLEFLGDGVLGLIVAEMLYKADGDEGIMTVRRSMIVSSEPLEDATVAAGLSEFVLYGNGERNNDHSDSKVLADVFEAVLGAVYLDAGYEKAAEFVERFLGDRIREVMTSGKRNYKGELQEYCQAHKLKLAEYGVTESERDGKPHFAATVRAAGVTARGEGRRKRDAEQEAAKYALEKLHELGK</sequence>
<dbReference type="GO" id="GO:0008033">
    <property type="term" value="P:tRNA processing"/>
    <property type="evidence" value="ECO:0007669"/>
    <property type="project" value="UniProtKB-KW"/>
</dbReference>
<dbReference type="PROSITE" id="PS50142">
    <property type="entry name" value="RNASE_3_2"/>
    <property type="match status" value="1"/>
</dbReference>
<comment type="catalytic activity">
    <reaction evidence="1 12">
        <text>Endonucleolytic cleavage to 5'-phosphomonoester.</text>
        <dbReference type="EC" id="3.1.26.3"/>
    </reaction>
</comment>
<comment type="function">
    <text evidence="11 12">Digests double-stranded RNA. Involved in the processing of primary rRNA transcript to yield the immediate precursors to the large and small rRNAs (23S and 16S). Processes some mRNAs, and tRNAs when they are encoded in the rRNA operon. Processes pre-crRNA and tracrRNA of type II CRISPR loci if present in the organism.</text>
</comment>
<evidence type="ECO:0000313" key="16">
    <source>
        <dbReference type="Proteomes" id="UP000823990"/>
    </source>
</evidence>
<comment type="cofactor">
    <cofactor evidence="12">
        <name>Mg(2+)</name>
        <dbReference type="ChEBI" id="CHEBI:18420"/>
    </cofactor>
</comment>
<dbReference type="CDD" id="cd00593">
    <property type="entry name" value="RIBOc"/>
    <property type="match status" value="1"/>
</dbReference>
<keyword evidence="5 12" id="KW-0540">Nuclease</keyword>
<dbReference type="EC" id="3.1.26.3" evidence="12"/>
<protein>
    <recommendedName>
        <fullName evidence="12">Ribonuclease 3</fullName>
        <ecNumber evidence="12">3.1.26.3</ecNumber>
    </recommendedName>
    <alternativeName>
        <fullName evidence="12">Ribonuclease III</fullName>
        <shortName evidence="12">RNase III</shortName>
    </alternativeName>
</protein>
<dbReference type="EMBL" id="DXHS01000119">
    <property type="protein sequence ID" value="HIW03056.1"/>
    <property type="molecule type" value="Genomic_DNA"/>
</dbReference>
<dbReference type="InterPro" id="IPR036389">
    <property type="entry name" value="RNase_III_sf"/>
</dbReference>
<evidence type="ECO:0000256" key="4">
    <source>
        <dbReference type="ARBA" id="ARBA00022664"/>
    </source>
</evidence>
<dbReference type="Gene3D" id="1.10.1520.10">
    <property type="entry name" value="Ribonuclease III domain"/>
    <property type="match status" value="1"/>
</dbReference>
<keyword evidence="12" id="KW-0963">Cytoplasm</keyword>
<evidence type="ECO:0000256" key="3">
    <source>
        <dbReference type="ARBA" id="ARBA00022552"/>
    </source>
</evidence>
<keyword evidence="6 12" id="KW-0479">Metal-binding</keyword>
<comment type="caution">
    <text evidence="15">The sequence shown here is derived from an EMBL/GenBank/DDBJ whole genome shotgun (WGS) entry which is preliminary data.</text>
</comment>
<dbReference type="NCBIfam" id="TIGR02191">
    <property type="entry name" value="RNaseIII"/>
    <property type="match status" value="1"/>
</dbReference>
<dbReference type="InterPro" id="IPR014720">
    <property type="entry name" value="dsRBD_dom"/>
</dbReference>
<organism evidence="15 16">
    <name type="scientific">Candidatus Protoclostridium stercorigallinarum</name>
    <dbReference type="NCBI Taxonomy" id="2838741"/>
    <lineage>
        <taxon>Bacteria</taxon>
        <taxon>Bacillati</taxon>
        <taxon>Bacillota</taxon>
        <taxon>Clostridia</taxon>
        <taxon>Candidatus Protoclostridium</taxon>
    </lineage>
</organism>
<evidence type="ECO:0000256" key="7">
    <source>
        <dbReference type="ARBA" id="ARBA00022759"/>
    </source>
</evidence>
<feature type="binding site" evidence="12">
    <location>
        <position position="45"/>
    </location>
    <ligand>
        <name>Mg(2+)</name>
        <dbReference type="ChEBI" id="CHEBI:18420"/>
    </ligand>
</feature>
<keyword evidence="4 12" id="KW-0507">mRNA processing</keyword>
<keyword evidence="9 12" id="KW-0460">Magnesium</keyword>
<dbReference type="GO" id="GO:0006364">
    <property type="term" value="P:rRNA processing"/>
    <property type="evidence" value="ECO:0007669"/>
    <property type="project" value="UniProtKB-UniRule"/>
</dbReference>
<keyword evidence="7 12" id="KW-0255">Endonuclease</keyword>
<feature type="active site" evidence="12">
    <location>
        <position position="118"/>
    </location>
</feature>